<reference evidence="1 2" key="1">
    <citation type="submission" date="2023-11" db="EMBL/GenBank/DDBJ databases">
        <title>Lentzea sokolovensis, sp. nov., Lentzea kristufkii, sp. nov., and Lentzea miocenensis, sp. nov., rare actinobacteria from Sokolov Coal Basin, Miocene lacustrine sediment, Czech Republic.</title>
        <authorList>
            <person name="Lara A."/>
            <person name="Kotroba L."/>
            <person name="Nouioui I."/>
            <person name="Neumann-Schaal M."/>
            <person name="Mast Y."/>
            <person name="Chronakova A."/>
        </authorList>
    </citation>
    <scope>NUCLEOTIDE SEQUENCE [LARGE SCALE GENOMIC DNA]</scope>
    <source>
        <strain evidence="1 2">BCCO 10_0061</strain>
    </source>
</reference>
<dbReference type="Proteomes" id="UP001285352">
    <property type="component" value="Unassembled WGS sequence"/>
</dbReference>
<comment type="caution">
    <text evidence="1">The sequence shown here is derived from an EMBL/GenBank/DDBJ whole genome shotgun (WGS) entry which is preliminary data.</text>
</comment>
<dbReference type="RefSeq" id="WP_319979078.1">
    <property type="nucleotide sequence ID" value="NZ_JAXAVU010000013.1"/>
</dbReference>
<accession>A0ABU4V5E1</accession>
<protein>
    <submittedName>
        <fullName evidence="1">Uncharacterized protein</fullName>
    </submittedName>
</protein>
<name>A0ABU4V5E1_9PSEU</name>
<organism evidence="1 2">
    <name type="scientific">Lentzea sokolovensis</name>
    <dbReference type="NCBI Taxonomy" id="3095429"/>
    <lineage>
        <taxon>Bacteria</taxon>
        <taxon>Bacillati</taxon>
        <taxon>Actinomycetota</taxon>
        <taxon>Actinomycetes</taxon>
        <taxon>Pseudonocardiales</taxon>
        <taxon>Pseudonocardiaceae</taxon>
        <taxon>Lentzea</taxon>
    </lineage>
</organism>
<sequence>MIPGYESDPLAQADEYLEQPLFWSCHLSSLLHDEKAQELAFGPDWDAAQELIDELMSTSRWPVFTVPVGNGCVIHVVYRNFKDDMGIDYLLHDPASHEALRLVSDEGCFRGPGLSWRELDAVAADSRTLLLLLPMLGDADVPPDATTRVAEALAELTWIEEPETVAELMLAGQGQWGPATWRERDGVWICDGAYSDRCPHNQSSFDPEQLAKVSAALNGG</sequence>
<keyword evidence="2" id="KW-1185">Reference proteome</keyword>
<evidence type="ECO:0000313" key="1">
    <source>
        <dbReference type="EMBL" id="MDX8147011.1"/>
    </source>
</evidence>
<evidence type="ECO:0000313" key="2">
    <source>
        <dbReference type="Proteomes" id="UP001285352"/>
    </source>
</evidence>
<proteinExistence type="predicted"/>
<dbReference type="EMBL" id="JAXAVU010000013">
    <property type="protein sequence ID" value="MDX8147011.1"/>
    <property type="molecule type" value="Genomic_DNA"/>
</dbReference>
<reference evidence="1 2" key="2">
    <citation type="submission" date="2023-11" db="EMBL/GenBank/DDBJ databases">
        <authorList>
            <person name="Lara A.C."/>
            <person name="Chronakova A."/>
        </authorList>
    </citation>
    <scope>NUCLEOTIDE SEQUENCE [LARGE SCALE GENOMIC DNA]</scope>
    <source>
        <strain evidence="1 2">BCCO 10_0061</strain>
    </source>
</reference>
<gene>
    <name evidence="1" type="ORF">SK854_33215</name>
</gene>